<protein>
    <submittedName>
        <fullName evidence="2">Uncharacterized protein</fullName>
    </submittedName>
</protein>
<feature type="transmembrane region" description="Helical" evidence="1">
    <location>
        <begin position="201"/>
        <end position="218"/>
    </location>
</feature>
<dbReference type="EMBL" id="CP014163">
    <property type="protein sequence ID" value="AMC00017.1"/>
    <property type="molecule type" value="Genomic_DNA"/>
</dbReference>
<name>A0A120IB38_9LACT</name>
<feature type="transmembrane region" description="Helical" evidence="1">
    <location>
        <begin position="175"/>
        <end position="195"/>
    </location>
</feature>
<reference evidence="3" key="2">
    <citation type="submission" date="2016-01" db="EMBL/GenBank/DDBJ databases">
        <title>Six Aerococcus type strain genome sequencing and assembly using PacBio and Illumina Hiseq.</title>
        <authorList>
            <person name="Carkaci D."/>
            <person name="Dargis R."/>
            <person name="Nielsen X.C."/>
            <person name="Skovgaard O."/>
            <person name="Fuursted K."/>
            <person name="Christensen J.J."/>
        </authorList>
    </citation>
    <scope>NUCLEOTIDE SEQUENCE [LARGE SCALE GENOMIC DNA]</scope>
    <source>
        <strain evidence="3">CCUG42038B</strain>
    </source>
</reference>
<dbReference type="AlphaFoldDB" id="A0A120IB38"/>
<dbReference type="STRING" id="128944.AWM75_00945"/>
<sequence length="225" mass="23770">MRASQAFSKEINLLGRVTSIIALIAMFSVPLVTAYAFKIELSFSELMAASAGLVAIYLPTAVVENLSFYSVLGAGGMYLSSITGNITNMKLPVTVAGQKIAGAEPGTDEGDVVAILSVGVSSLVTVFILVLGAFLIGSWLVPILNHPLLKVGFDHITPALYGAITVPQILKQPKLAIAPAIFVLALFFILGPAGFAQYQSYILISSLIVSCLAAYVMFRNGWLAK</sequence>
<evidence type="ECO:0000313" key="2">
    <source>
        <dbReference type="EMBL" id="AMC00017.1"/>
    </source>
</evidence>
<feature type="transmembrane region" description="Helical" evidence="1">
    <location>
        <begin position="20"/>
        <end position="37"/>
    </location>
</feature>
<dbReference type="Proteomes" id="UP000062260">
    <property type="component" value="Chromosome"/>
</dbReference>
<organism evidence="2 3">
    <name type="scientific">Aerococcus urinaehominis</name>
    <dbReference type="NCBI Taxonomy" id="128944"/>
    <lineage>
        <taxon>Bacteria</taxon>
        <taxon>Bacillati</taxon>
        <taxon>Bacillota</taxon>
        <taxon>Bacilli</taxon>
        <taxon>Lactobacillales</taxon>
        <taxon>Aerococcaceae</taxon>
        <taxon>Aerococcus</taxon>
    </lineage>
</organism>
<keyword evidence="1" id="KW-1133">Transmembrane helix</keyword>
<dbReference type="OrthoDB" id="2052735at2"/>
<evidence type="ECO:0000256" key="1">
    <source>
        <dbReference type="SAM" id="Phobius"/>
    </source>
</evidence>
<keyword evidence="1" id="KW-0472">Membrane</keyword>
<reference evidence="2 3" key="1">
    <citation type="journal article" date="2016" name="Genome Announc.">
        <title>Complete Genome Sequences of Aerococcus christensenii CCUG 28831T, Aerococcus sanguinicola CCUG 43001T, Aerococcus urinae CCUG 36881T, Aerococcus urinaeequi CCUG 28094T, Aerococcus urinaehominis CCUG 42038 BT, and Aerococcus viridans CCUG 4311T.</title>
        <authorList>
            <person name="Carkaci D."/>
            <person name="Dargis R."/>
            <person name="Nielsen X.C."/>
            <person name="Skovgaard O."/>
            <person name="Fuursted K."/>
            <person name="Christensen J.J."/>
        </authorList>
    </citation>
    <scope>NUCLEOTIDE SEQUENCE [LARGE SCALE GENOMIC DNA]</scope>
    <source>
        <strain evidence="2 3">CCUG42038B</strain>
    </source>
</reference>
<keyword evidence="1" id="KW-0812">Transmembrane</keyword>
<dbReference type="KEGG" id="auh:AWM75_00945"/>
<evidence type="ECO:0000313" key="3">
    <source>
        <dbReference type="Proteomes" id="UP000062260"/>
    </source>
</evidence>
<keyword evidence="3" id="KW-1185">Reference proteome</keyword>
<gene>
    <name evidence="2" type="ORF">AWM75_00945</name>
</gene>
<proteinExistence type="predicted"/>
<feature type="transmembrane region" description="Helical" evidence="1">
    <location>
        <begin position="112"/>
        <end position="141"/>
    </location>
</feature>
<feature type="transmembrane region" description="Helical" evidence="1">
    <location>
        <begin position="49"/>
        <end position="72"/>
    </location>
</feature>
<accession>A0A120IB38</accession>